<keyword evidence="4" id="KW-0175">Coiled coil</keyword>
<dbReference type="InterPro" id="IPR019186">
    <property type="entry name" value="Nucleolar_protein_12"/>
</dbReference>
<dbReference type="Proteomes" id="UP001652625">
    <property type="component" value="Chromosome 07"/>
</dbReference>
<keyword evidence="7" id="KW-1185">Reference proteome</keyword>
<evidence type="ECO:0000256" key="4">
    <source>
        <dbReference type="ARBA" id="ARBA00023054"/>
    </source>
</evidence>
<evidence type="ECO:0000313" key="7">
    <source>
        <dbReference type="Proteomes" id="UP001652625"/>
    </source>
</evidence>
<dbReference type="PANTHER" id="PTHR14577">
    <property type="entry name" value="NUCLEOLAR PROTEIN 12"/>
    <property type="match status" value="1"/>
</dbReference>
<evidence type="ECO:0000256" key="6">
    <source>
        <dbReference type="SAM" id="MobiDB-lite"/>
    </source>
</evidence>
<comment type="similarity">
    <text evidence="2">Belongs to the RRP17 family.</text>
</comment>
<evidence type="ECO:0000256" key="3">
    <source>
        <dbReference type="ARBA" id="ARBA00015520"/>
    </source>
</evidence>
<gene>
    <name evidence="8" type="primary">LOC136082294</name>
</gene>
<feature type="compositionally biased region" description="Basic residues" evidence="6">
    <location>
        <begin position="157"/>
        <end position="169"/>
    </location>
</feature>
<name>A0ABM4C6E1_HYDVU</name>
<reference evidence="8" key="1">
    <citation type="submission" date="2025-08" db="UniProtKB">
        <authorList>
            <consortium name="RefSeq"/>
        </authorList>
    </citation>
    <scope>IDENTIFICATION</scope>
</reference>
<comment type="subcellular location">
    <subcellularLocation>
        <location evidence="1">Nucleus</location>
        <location evidence="1">Nucleolus</location>
    </subcellularLocation>
</comment>
<dbReference type="Pfam" id="PF09805">
    <property type="entry name" value="Nop25"/>
    <property type="match status" value="1"/>
</dbReference>
<keyword evidence="5" id="KW-0539">Nucleus</keyword>
<proteinExistence type="inferred from homology"/>
<dbReference type="RefSeq" id="XP_065657137.1">
    <property type="nucleotide sequence ID" value="XM_065801065.1"/>
</dbReference>
<evidence type="ECO:0000256" key="5">
    <source>
        <dbReference type="ARBA" id="ARBA00023242"/>
    </source>
</evidence>
<evidence type="ECO:0000256" key="2">
    <source>
        <dbReference type="ARBA" id="ARBA00007175"/>
    </source>
</evidence>
<accession>A0ABM4C6E1</accession>
<dbReference type="GeneID" id="136082294"/>
<feature type="compositionally biased region" description="Basic residues" evidence="6">
    <location>
        <begin position="131"/>
        <end position="141"/>
    </location>
</feature>
<feature type="region of interest" description="Disordered" evidence="6">
    <location>
        <begin position="119"/>
        <end position="176"/>
    </location>
</feature>
<evidence type="ECO:0000313" key="8">
    <source>
        <dbReference type="RefSeq" id="XP_065657137.1"/>
    </source>
</evidence>
<sequence>MKKKSAGKKQKVVISFDEEARKEYLTGFRKRKAERKNKAKLEIERKLKTQINQERNKRRKVMQEKVNEILKHVEMPSDGLTLDSTVDKVDFGSHEVLVKSDISFSDTGLIVTNNESESFLESNEANENKKVVKTKPPKRVKNVYGQKHAFNSFKDRKNNKKFRKGKKFQSKGERKV</sequence>
<protein>
    <recommendedName>
        <fullName evidence="3">Nucleolar protein 12</fullName>
    </recommendedName>
</protein>
<dbReference type="PANTHER" id="PTHR14577:SF0">
    <property type="entry name" value="NUCLEOLAR PROTEIN 12"/>
    <property type="match status" value="1"/>
</dbReference>
<organism evidence="7 8">
    <name type="scientific">Hydra vulgaris</name>
    <name type="common">Hydra</name>
    <name type="synonym">Hydra attenuata</name>
    <dbReference type="NCBI Taxonomy" id="6087"/>
    <lineage>
        <taxon>Eukaryota</taxon>
        <taxon>Metazoa</taxon>
        <taxon>Cnidaria</taxon>
        <taxon>Hydrozoa</taxon>
        <taxon>Hydroidolina</taxon>
        <taxon>Anthoathecata</taxon>
        <taxon>Aplanulata</taxon>
        <taxon>Hydridae</taxon>
        <taxon>Hydra</taxon>
    </lineage>
</organism>
<evidence type="ECO:0000256" key="1">
    <source>
        <dbReference type="ARBA" id="ARBA00004604"/>
    </source>
</evidence>